<dbReference type="AlphaFoldDB" id="J4I973"/>
<evidence type="ECO:0000313" key="4">
    <source>
        <dbReference type="Proteomes" id="UP000006352"/>
    </source>
</evidence>
<feature type="region of interest" description="Disordered" evidence="1">
    <location>
        <begin position="216"/>
        <end position="264"/>
    </location>
</feature>
<feature type="region of interest" description="Disordered" evidence="1">
    <location>
        <begin position="287"/>
        <end position="327"/>
    </location>
</feature>
<feature type="compositionally biased region" description="Polar residues" evidence="1">
    <location>
        <begin position="222"/>
        <end position="235"/>
    </location>
</feature>
<dbReference type="GeneID" id="24095572"/>
<protein>
    <recommendedName>
        <fullName evidence="5">Mid2 domain-containing protein</fullName>
    </recommendedName>
</protein>
<feature type="compositionally biased region" description="Polar residues" evidence="1">
    <location>
        <begin position="255"/>
        <end position="264"/>
    </location>
</feature>
<reference evidence="3 4" key="1">
    <citation type="journal article" date="2012" name="Appl. Environ. Microbiol.">
        <title>Short-read sequencing for genomic analysis of the brown rot fungus Fibroporia radiculosa.</title>
        <authorList>
            <person name="Tang J.D."/>
            <person name="Perkins A.D."/>
            <person name="Sonstegard T.S."/>
            <person name="Schroeder S.G."/>
            <person name="Burgess S.C."/>
            <person name="Diehl S.V."/>
        </authorList>
    </citation>
    <scope>NUCLEOTIDE SEQUENCE [LARGE SCALE GENOMIC DNA]</scope>
    <source>
        <strain evidence="3 4">TFFH 294</strain>
    </source>
</reference>
<keyword evidence="2" id="KW-1133">Transmembrane helix</keyword>
<proteinExistence type="predicted"/>
<dbReference type="Proteomes" id="UP000006352">
    <property type="component" value="Unassembled WGS sequence"/>
</dbReference>
<feature type="transmembrane region" description="Helical" evidence="2">
    <location>
        <begin position="161"/>
        <end position="186"/>
    </location>
</feature>
<dbReference type="STRING" id="599839.J4I973"/>
<keyword evidence="4" id="KW-1185">Reference proteome</keyword>
<keyword evidence="2" id="KW-0812">Transmembrane</keyword>
<sequence length="327" mass="33804">MSSSVDFVAVFPNNKTIDYHGSWIERSGAGTNLTGNHTVAYGEASDASAVFDFYGVGIAVYGLVEPGYAPVSSAYTLDGASSATYTSPSNVTSNQDGVIFFESPQLVQGQHQLVINVTNGTATNPYMLTFLGYLPSLNISQTSGGSTPTSSTSSRSSTSPAGAIVGGVVGGLGGLVILSFLLYWLISRHRRGMPYFYRSASATDMLHHEARPGDAEAFAPGNASSMFDNPASRSATGLPHASSDVAGESAHVSESDASQPQMSYAASAGGSSTYQLMLHGTAQRPTAPLGKAARAAINSGRFGPSLSPGPVDEHSVPLDVPPSYTET</sequence>
<dbReference type="HOGENOM" id="CLU_063909_0_0_1"/>
<gene>
    <name evidence="3" type="ORF">FIBRA_02699</name>
</gene>
<evidence type="ECO:0000256" key="1">
    <source>
        <dbReference type="SAM" id="MobiDB-lite"/>
    </source>
</evidence>
<dbReference type="Gene3D" id="2.60.120.260">
    <property type="entry name" value="Galactose-binding domain-like"/>
    <property type="match status" value="1"/>
</dbReference>
<dbReference type="EMBL" id="HE796998">
    <property type="protein sequence ID" value="CCM00661.1"/>
    <property type="molecule type" value="Genomic_DNA"/>
</dbReference>
<evidence type="ECO:0000256" key="2">
    <source>
        <dbReference type="SAM" id="Phobius"/>
    </source>
</evidence>
<dbReference type="InParanoid" id="J4I973"/>
<name>J4I973_9APHY</name>
<dbReference type="RefSeq" id="XP_012179944.1">
    <property type="nucleotide sequence ID" value="XM_012324554.1"/>
</dbReference>
<evidence type="ECO:0000313" key="3">
    <source>
        <dbReference type="EMBL" id="CCM00661.1"/>
    </source>
</evidence>
<dbReference type="OrthoDB" id="2755385at2759"/>
<organism evidence="3 4">
    <name type="scientific">Fibroporia radiculosa</name>
    <dbReference type="NCBI Taxonomy" id="599839"/>
    <lineage>
        <taxon>Eukaryota</taxon>
        <taxon>Fungi</taxon>
        <taxon>Dikarya</taxon>
        <taxon>Basidiomycota</taxon>
        <taxon>Agaricomycotina</taxon>
        <taxon>Agaricomycetes</taxon>
        <taxon>Polyporales</taxon>
        <taxon>Fibroporiaceae</taxon>
        <taxon>Fibroporia</taxon>
    </lineage>
</organism>
<evidence type="ECO:0008006" key="5">
    <source>
        <dbReference type="Google" id="ProtNLM"/>
    </source>
</evidence>
<keyword evidence="2" id="KW-0472">Membrane</keyword>
<accession>J4I973</accession>